<feature type="region of interest" description="Disordered" evidence="7">
    <location>
        <begin position="370"/>
        <end position="426"/>
    </location>
</feature>
<evidence type="ECO:0000256" key="7">
    <source>
        <dbReference type="SAM" id="MobiDB-lite"/>
    </source>
</evidence>
<feature type="transmembrane region" description="Helical" evidence="8">
    <location>
        <begin position="178"/>
        <end position="197"/>
    </location>
</feature>
<accession>F2WMR3</accession>
<keyword evidence="4 8" id="KW-1133">Transmembrane helix</keyword>
<evidence type="ECO:0000256" key="5">
    <source>
        <dbReference type="ARBA" id="ARBA00023136"/>
    </source>
</evidence>
<dbReference type="Pfam" id="PF06638">
    <property type="entry name" value="Strabismus"/>
    <property type="match status" value="1"/>
</dbReference>
<evidence type="ECO:0000256" key="8">
    <source>
        <dbReference type="SAM" id="Phobius"/>
    </source>
</evidence>
<evidence type="ECO:0000256" key="6">
    <source>
        <dbReference type="ARBA" id="ARBA00025718"/>
    </source>
</evidence>
<protein>
    <submittedName>
        <fullName evidence="9">Vang-2</fullName>
    </submittedName>
</protein>
<evidence type="ECO:0000256" key="3">
    <source>
        <dbReference type="ARBA" id="ARBA00022692"/>
    </source>
</evidence>
<keyword evidence="2" id="KW-1003">Cell membrane</keyword>
<sequence>MNYSTNNNTQLSYVNSPTKLKEIPAALFPIMSTGFNTYMSYPSPENMTNYTNSILLPQCSPPPIPKFNVDVTKPLSLSSFDKLEESDSNQETKDGNIIFNSSVSQMKTDFLDSTSGREDWTEDMGMEMMHDNDRTNQSTHLFSQTLNTDKSSKVSNCSSVNYENDKFPFDCVGNMDTVITICLGVMSFASPIMMIILPNIKIFGWSGIVCSTTCESYLVFIWCKLCILCIASLVLFCRRKTYAFPRVLVFKLVLIMLLFIIIFGLWLFYVLRILLIIDNRTSKDFDNVVSFSNSVTDILMFTHYLSLVVLEIRHLETKFCIKVVRSPDGESRFYQMGNISIQAAAIKILQVYVIDFPMYNVYARSTCKSSISKDSNTDLCSSKNKKDTHDSLNEPKNRERDSQSPVRRTVKSPRQSPRSSKGDKFPRSVTQYEIGSISLREKLYKEIEHEKRLKKRRLRLMASTEDSFNRLKRFDEFEDQRTWNKNDISIKFLTNVEAAQNILAQLAKPFQKYLRLARLQIQFPKSRIHNHLVKCLQYGMSAQSFLESFISTPKVLETAENINGQIWTIYCKVSLCKGLTNKLTFMLKRESVSLMCTVHHVPMFSLSEDTIDHESQKFLIKFNSETSV</sequence>
<feature type="non-terminal residue" evidence="9">
    <location>
        <position position="628"/>
    </location>
</feature>
<evidence type="ECO:0000256" key="4">
    <source>
        <dbReference type="ARBA" id="ARBA00022989"/>
    </source>
</evidence>
<dbReference type="EMBL" id="HQ141794">
    <property type="protein sequence ID" value="ADZ58510.1"/>
    <property type="molecule type" value="mRNA"/>
</dbReference>
<dbReference type="GO" id="GO:0005886">
    <property type="term" value="C:plasma membrane"/>
    <property type="evidence" value="ECO:0007669"/>
    <property type="project" value="UniProtKB-SubCell"/>
</dbReference>
<keyword evidence="3 8" id="KW-0812">Transmembrane</keyword>
<feature type="transmembrane region" description="Helical" evidence="8">
    <location>
        <begin position="217"/>
        <end position="236"/>
    </location>
</feature>
<evidence type="ECO:0000256" key="2">
    <source>
        <dbReference type="ARBA" id="ARBA00022475"/>
    </source>
</evidence>
<keyword evidence="5 8" id="KW-0472">Membrane</keyword>
<evidence type="ECO:0000256" key="1">
    <source>
        <dbReference type="ARBA" id="ARBA00004651"/>
    </source>
</evidence>
<dbReference type="InterPro" id="IPR009539">
    <property type="entry name" value="VANGL"/>
</dbReference>
<proteinExistence type="evidence at transcript level"/>
<dbReference type="PANTHER" id="PTHR20886">
    <property type="entry name" value="VANG-LIKE PROTEIN"/>
    <property type="match status" value="1"/>
</dbReference>
<feature type="compositionally biased region" description="Polar residues" evidence="7">
    <location>
        <begin position="370"/>
        <end position="382"/>
    </location>
</feature>
<comment type="similarity">
    <text evidence="6">Belongs to the Vang family.</text>
</comment>
<feature type="compositionally biased region" description="Basic and acidic residues" evidence="7">
    <location>
        <begin position="384"/>
        <end position="402"/>
    </location>
</feature>
<evidence type="ECO:0000313" key="9">
    <source>
        <dbReference type="EMBL" id="ADZ58510.1"/>
    </source>
</evidence>
<name>F2WMR3_SCHMD</name>
<reference evidence="9" key="1">
    <citation type="journal article" date="2011" name="Proc. Natl. Acad. Sci. U.S.A.">
        <title>Dishevelled is essential for neural connectivity and planar cell polarity in planarians.</title>
        <authorList>
            <person name="Almuedo-Castillo M."/>
            <person name="Salo E."/>
            <person name="Adell T."/>
        </authorList>
    </citation>
    <scope>NUCLEOTIDE SEQUENCE</scope>
</reference>
<feature type="transmembrane region" description="Helical" evidence="8">
    <location>
        <begin position="248"/>
        <end position="271"/>
    </location>
</feature>
<dbReference type="AlphaFoldDB" id="F2WMR3"/>
<organism evidence="9">
    <name type="scientific">Schmidtea mediterranea</name>
    <name type="common">Freshwater planarian flatworm</name>
    <dbReference type="NCBI Taxonomy" id="79327"/>
    <lineage>
        <taxon>Eukaryota</taxon>
        <taxon>Metazoa</taxon>
        <taxon>Spiralia</taxon>
        <taxon>Lophotrochozoa</taxon>
        <taxon>Platyhelminthes</taxon>
        <taxon>Rhabditophora</taxon>
        <taxon>Seriata</taxon>
        <taxon>Tricladida</taxon>
        <taxon>Continenticola</taxon>
        <taxon>Geoplanoidea</taxon>
        <taxon>Dugesiidae</taxon>
        <taxon>Schmidtea</taxon>
    </lineage>
</organism>
<comment type="subcellular location">
    <subcellularLocation>
        <location evidence="1">Cell membrane</location>
        <topology evidence="1">Multi-pass membrane protein</topology>
    </subcellularLocation>
</comment>